<evidence type="ECO:0000313" key="11">
    <source>
        <dbReference type="Proteomes" id="UP001461498"/>
    </source>
</evidence>
<dbReference type="EMBL" id="JAPXFL010000064">
    <property type="protein sequence ID" value="KAK9496626.1"/>
    <property type="molecule type" value="Genomic_DNA"/>
</dbReference>
<comment type="caution">
    <text evidence="10">The sequence shown here is derived from an EMBL/GenBank/DDBJ whole genome shotgun (WGS) entry which is preliminary data.</text>
</comment>
<protein>
    <recommendedName>
        <fullName evidence="3">NADH dehydrogenase [ubiquinone] 1 beta subcomplex subunit 10</fullName>
    </recommendedName>
</protein>
<dbReference type="GO" id="GO:0005743">
    <property type="term" value="C:mitochondrial inner membrane"/>
    <property type="evidence" value="ECO:0007669"/>
    <property type="project" value="UniProtKB-SubCell"/>
</dbReference>
<evidence type="ECO:0000256" key="9">
    <source>
        <dbReference type="ARBA" id="ARBA00023136"/>
    </source>
</evidence>
<evidence type="ECO:0000256" key="4">
    <source>
        <dbReference type="ARBA" id="ARBA00022448"/>
    </source>
</evidence>
<name>A0AAW1CE28_9HEMI</name>
<evidence type="ECO:0000256" key="3">
    <source>
        <dbReference type="ARBA" id="ARBA00014109"/>
    </source>
</evidence>
<dbReference type="InterPro" id="IPR019377">
    <property type="entry name" value="NADH_UbQ_OxRdtase_su10"/>
</dbReference>
<keyword evidence="8" id="KW-0496">Mitochondrion</keyword>
<accession>A0AAW1CE28</accession>
<dbReference type="AlphaFoldDB" id="A0AAW1CE28"/>
<dbReference type="InterPro" id="IPR039993">
    <property type="entry name" value="NDUFB10"/>
</dbReference>
<keyword evidence="7" id="KW-0249">Electron transport</keyword>
<sequence>MGAEEDEGHVARKNTFFSVADSVYNLVDGPITWFRKTIVEPNRPDYVWYHQKFRRVPSIDQCYTDDPICKFEANYQFKRDRRVDTEILSLLRQRFEDCVLYEGPDKDRCIPIRKQYEEAEANWFAKYGDLGRYGTAEKCLTKQKHRLIWERRHGPVGSGKKEASQ</sequence>
<evidence type="ECO:0000256" key="2">
    <source>
        <dbReference type="ARBA" id="ARBA00008317"/>
    </source>
</evidence>
<keyword evidence="4" id="KW-0813">Transport</keyword>
<keyword evidence="11" id="KW-1185">Reference proteome</keyword>
<evidence type="ECO:0000256" key="5">
    <source>
        <dbReference type="ARBA" id="ARBA00022660"/>
    </source>
</evidence>
<evidence type="ECO:0000256" key="6">
    <source>
        <dbReference type="ARBA" id="ARBA00022792"/>
    </source>
</evidence>
<keyword evidence="6" id="KW-0999">Mitochondrion inner membrane</keyword>
<reference evidence="10 11" key="1">
    <citation type="submission" date="2022-12" db="EMBL/GenBank/DDBJ databases">
        <title>Chromosome-level genome assembly of true bugs.</title>
        <authorList>
            <person name="Ma L."/>
            <person name="Li H."/>
        </authorList>
    </citation>
    <scope>NUCLEOTIDE SEQUENCE [LARGE SCALE GENOMIC DNA]</scope>
    <source>
        <strain evidence="10">Lab_2022b</strain>
    </source>
</reference>
<dbReference type="PANTHER" id="PTHR13094">
    <property type="entry name" value="NADH-UBIQUINONE OXIDOREDUCTASE PDSW SUBUNIT"/>
    <property type="match status" value="1"/>
</dbReference>
<dbReference type="Pfam" id="PF10249">
    <property type="entry name" value="NDUFB10"/>
    <property type="match status" value="1"/>
</dbReference>
<evidence type="ECO:0000256" key="7">
    <source>
        <dbReference type="ARBA" id="ARBA00022982"/>
    </source>
</evidence>
<comment type="subcellular location">
    <subcellularLocation>
        <location evidence="1">Mitochondrion inner membrane</location>
        <topology evidence="1">Peripheral membrane protein</topology>
        <orientation evidence="1">Matrix side</orientation>
    </subcellularLocation>
</comment>
<dbReference type="GO" id="GO:0045271">
    <property type="term" value="C:respiratory chain complex I"/>
    <property type="evidence" value="ECO:0007669"/>
    <property type="project" value="UniProtKB-ARBA"/>
</dbReference>
<gene>
    <name evidence="10" type="ORF">O3M35_013107</name>
</gene>
<evidence type="ECO:0000313" key="10">
    <source>
        <dbReference type="EMBL" id="KAK9496626.1"/>
    </source>
</evidence>
<organism evidence="10 11">
    <name type="scientific">Rhynocoris fuscipes</name>
    <dbReference type="NCBI Taxonomy" id="488301"/>
    <lineage>
        <taxon>Eukaryota</taxon>
        <taxon>Metazoa</taxon>
        <taxon>Ecdysozoa</taxon>
        <taxon>Arthropoda</taxon>
        <taxon>Hexapoda</taxon>
        <taxon>Insecta</taxon>
        <taxon>Pterygota</taxon>
        <taxon>Neoptera</taxon>
        <taxon>Paraneoptera</taxon>
        <taxon>Hemiptera</taxon>
        <taxon>Heteroptera</taxon>
        <taxon>Panheteroptera</taxon>
        <taxon>Cimicomorpha</taxon>
        <taxon>Reduviidae</taxon>
        <taxon>Harpactorinae</taxon>
        <taxon>Harpactorini</taxon>
        <taxon>Rhynocoris</taxon>
    </lineage>
</organism>
<evidence type="ECO:0000256" key="8">
    <source>
        <dbReference type="ARBA" id="ARBA00023128"/>
    </source>
</evidence>
<dbReference type="PANTHER" id="PTHR13094:SF1">
    <property type="entry name" value="NADH DEHYDROGENASE [UBIQUINONE] 1 BETA SUBCOMPLEX SUBUNIT 10"/>
    <property type="match status" value="1"/>
</dbReference>
<keyword evidence="9" id="KW-0472">Membrane</keyword>
<dbReference type="Proteomes" id="UP001461498">
    <property type="component" value="Unassembled WGS sequence"/>
</dbReference>
<comment type="similarity">
    <text evidence="2">Belongs to the complex I NDUFB10 subunit family.</text>
</comment>
<keyword evidence="5" id="KW-0679">Respiratory chain</keyword>
<evidence type="ECO:0000256" key="1">
    <source>
        <dbReference type="ARBA" id="ARBA00004443"/>
    </source>
</evidence>
<proteinExistence type="inferred from homology"/>